<dbReference type="InParanoid" id="A9B920"/>
<sequence>MELPALTAVLVDAILAQCPQYDRVSVTVALESVFAGHPTLLGGNSISMLFGQNNDFTNATVTIGDVHAGNQVQVTLPQPIDLLPAALAALASIPLTDVPAPRSDLPQASRLPFESSPHFVGRETELKALAQAIGTTQPAVVMPAVATGLGGIGKTSLVTEFAYRYGWYFHGGVFWLNCADPNQVASQIAACVVGLKIDTTGLSLDEQVQRVLHAWQSPMPRLLIFDNCEDRAILDQWKPTVGGCRVLVTTRSDQWPTLTQIRLGLLSPAESHLLLQQLCARLTDAEADAIAEDLGYLPLALHLAGSYLATYDHHTVEQYRKDLTIAHRSLKGRGALPSLTRHELDVEATFMLSFNQLNPTNALDALALGMLDGAAWCAPGVPIPRDLVLAFVPEGVDADDALRRLQQLGLLDGADAVVLHRLIAHHVHDRLGDRRNAVRVIARWESQLAQRHGQAYFVLLRAALSHLRHLSTVMQGWGDPWVAICARHMAEYADAMNDDALAEEWYRQCLQAEHRAFGAVHGQVAATMNDLAEICVRQGKRQAALAYGQQAYQINRQLFGDQHETTAFYALRVGYFLRQHGLEQQAQAWYAQTLTILSQDDRAEERDVGLILEATLALVTLLQHTGQADTARQVYDRSMQILQPYAITEEMDAYWDGWQALQETMQSHGTQ</sequence>
<name>A9B920_HERA2</name>
<evidence type="ECO:0000313" key="1">
    <source>
        <dbReference type="EMBL" id="ABX07834.1"/>
    </source>
</evidence>
<protein>
    <submittedName>
        <fullName evidence="1">Tetratricopeptide TPR_2 repeat protein</fullName>
    </submittedName>
</protein>
<evidence type="ECO:0000313" key="2">
    <source>
        <dbReference type="Proteomes" id="UP000000787"/>
    </source>
</evidence>
<geneLocation type="plasmid" evidence="1 2">
    <name>pHAU01</name>
</geneLocation>
<proteinExistence type="predicted"/>
<accession>A9B920</accession>
<dbReference type="InterPro" id="IPR027417">
    <property type="entry name" value="P-loop_NTPase"/>
</dbReference>
<dbReference type="Pfam" id="PF13424">
    <property type="entry name" value="TPR_12"/>
    <property type="match status" value="1"/>
</dbReference>
<dbReference type="PANTHER" id="PTHR47691:SF3">
    <property type="entry name" value="HTH-TYPE TRANSCRIPTIONAL REGULATOR RV0890C-RELATED"/>
    <property type="match status" value="1"/>
</dbReference>
<dbReference type="Gene3D" id="3.40.50.300">
    <property type="entry name" value="P-loop containing nucleotide triphosphate hydrolases"/>
    <property type="match status" value="1"/>
</dbReference>
<dbReference type="PANTHER" id="PTHR47691">
    <property type="entry name" value="REGULATOR-RELATED"/>
    <property type="match status" value="1"/>
</dbReference>
<dbReference type="AlphaFoldDB" id="A9B920"/>
<dbReference type="SUPFAM" id="SSF52540">
    <property type="entry name" value="P-loop containing nucleoside triphosphate hydrolases"/>
    <property type="match status" value="1"/>
</dbReference>
<keyword evidence="1" id="KW-0614">Plasmid</keyword>
<dbReference type="InterPro" id="IPR011990">
    <property type="entry name" value="TPR-like_helical_dom_sf"/>
</dbReference>
<dbReference type="Proteomes" id="UP000000787">
    <property type="component" value="Plasmid pHAU01"/>
</dbReference>
<dbReference type="KEGG" id="hau:Haur_5207"/>
<dbReference type="Gene3D" id="1.25.40.10">
    <property type="entry name" value="Tetratricopeptide repeat domain"/>
    <property type="match status" value="1"/>
</dbReference>
<organism evidence="1 2">
    <name type="scientific">Herpetosiphon aurantiacus (strain ATCC 23779 / DSM 785 / 114-95)</name>
    <dbReference type="NCBI Taxonomy" id="316274"/>
    <lineage>
        <taxon>Bacteria</taxon>
        <taxon>Bacillati</taxon>
        <taxon>Chloroflexota</taxon>
        <taxon>Chloroflexia</taxon>
        <taxon>Herpetosiphonales</taxon>
        <taxon>Herpetosiphonaceae</taxon>
        <taxon>Herpetosiphon</taxon>
    </lineage>
</organism>
<keyword evidence="2" id="KW-1185">Reference proteome</keyword>
<dbReference type="BioCyc" id="HAUR316274:GHYA-5269-MONOMER"/>
<dbReference type="EMBL" id="CP000876">
    <property type="protein sequence ID" value="ABX07834.1"/>
    <property type="molecule type" value="Genomic_DNA"/>
</dbReference>
<dbReference type="HOGENOM" id="CLU_420216_0_0_0"/>
<gene>
    <name evidence="1" type="ordered locus">Haur_5207</name>
</gene>
<reference evidence="1 2" key="1">
    <citation type="journal article" date="2011" name="Stand. Genomic Sci.">
        <title>Complete genome sequence of the filamentous gliding predatory bacterium Herpetosiphon aurantiacus type strain (114-95(T)).</title>
        <authorList>
            <person name="Kiss H."/>
            <person name="Nett M."/>
            <person name="Domin N."/>
            <person name="Martin K."/>
            <person name="Maresca J.A."/>
            <person name="Copeland A."/>
            <person name="Lapidus A."/>
            <person name="Lucas S."/>
            <person name="Berry K.W."/>
            <person name="Glavina Del Rio T."/>
            <person name="Dalin E."/>
            <person name="Tice H."/>
            <person name="Pitluck S."/>
            <person name="Richardson P."/>
            <person name="Bruce D."/>
            <person name="Goodwin L."/>
            <person name="Han C."/>
            <person name="Detter J.C."/>
            <person name="Schmutz J."/>
            <person name="Brettin T."/>
            <person name="Land M."/>
            <person name="Hauser L."/>
            <person name="Kyrpides N.C."/>
            <person name="Ivanova N."/>
            <person name="Goker M."/>
            <person name="Woyke T."/>
            <person name="Klenk H.P."/>
            <person name="Bryant D.A."/>
        </authorList>
    </citation>
    <scope>NUCLEOTIDE SEQUENCE [LARGE SCALE GENOMIC DNA]</scope>
    <source>
        <strain evidence="2">ATCC 23779 / DSM 785 / 114-95</strain>
        <plasmid evidence="1">pHAU01</plasmid>
    </source>
</reference>
<dbReference type="SUPFAM" id="SSF48452">
    <property type="entry name" value="TPR-like"/>
    <property type="match status" value="1"/>
</dbReference>